<dbReference type="EMBL" id="QZKI01000131">
    <property type="protein sequence ID" value="RJP65005.1"/>
    <property type="molecule type" value="Genomic_DNA"/>
</dbReference>
<dbReference type="Proteomes" id="UP000285961">
    <property type="component" value="Unassembled WGS sequence"/>
</dbReference>
<comment type="caution">
    <text evidence="2">The sequence shown here is derived from an EMBL/GenBank/DDBJ whole genome shotgun (WGS) entry which is preliminary data.</text>
</comment>
<keyword evidence="1" id="KW-1133">Transmembrane helix</keyword>
<dbReference type="Gene3D" id="1.20.950.20">
    <property type="entry name" value="Transmembrane di-heme cytochromes, Chain C"/>
    <property type="match status" value="1"/>
</dbReference>
<feature type="transmembrane region" description="Helical" evidence="1">
    <location>
        <begin position="109"/>
        <end position="131"/>
    </location>
</feature>
<gene>
    <name evidence="2" type="ORF">C4532_18270</name>
</gene>
<organism evidence="2 3">
    <name type="scientific">Candidatus Abyssobacteria bacterium SURF_17</name>
    <dbReference type="NCBI Taxonomy" id="2093361"/>
    <lineage>
        <taxon>Bacteria</taxon>
        <taxon>Pseudomonadati</taxon>
        <taxon>Candidatus Hydrogenedentota</taxon>
        <taxon>Candidatus Abyssobacteria</taxon>
    </lineage>
</organism>
<protein>
    <submittedName>
        <fullName evidence="2">Nitrate reductase</fullName>
    </submittedName>
</protein>
<name>A0A419EPV0_9BACT</name>
<keyword evidence="1" id="KW-0472">Membrane</keyword>
<dbReference type="AlphaFoldDB" id="A0A419EPV0"/>
<dbReference type="PROSITE" id="PS51257">
    <property type="entry name" value="PROKAR_LIPOPROTEIN"/>
    <property type="match status" value="1"/>
</dbReference>
<dbReference type="SUPFAM" id="SSF103501">
    <property type="entry name" value="Respiratory nitrate reductase 1 gamma chain"/>
    <property type="match status" value="1"/>
</dbReference>
<evidence type="ECO:0000313" key="2">
    <source>
        <dbReference type="EMBL" id="RJP65005.1"/>
    </source>
</evidence>
<evidence type="ECO:0000313" key="3">
    <source>
        <dbReference type="Proteomes" id="UP000285961"/>
    </source>
</evidence>
<sequence>MYEFARGPLVWIALLVFAGGCLYRLVWMVRAAKQDKVVIPYMSWKYGLRSLLHWIVPFASRNMRLHPVMTVVTFVFHICLLLTPIFLLAHNVLWQQSWGVSWWSLPSRLADVMTVAVMAGGIFFIGRRLRLPEVRNVTDYSDYLLIAVVLAPFVTGFIASQQWFAYRTMVILHMWTGALMLMAIPFTRLSHMLYFIFTRMYMGSEFGAVRNAKDW</sequence>
<dbReference type="InterPro" id="IPR036197">
    <property type="entry name" value="NarG-like_sf"/>
</dbReference>
<feature type="transmembrane region" description="Helical" evidence="1">
    <location>
        <begin position="170"/>
        <end position="197"/>
    </location>
</feature>
<feature type="transmembrane region" description="Helical" evidence="1">
    <location>
        <begin position="68"/>
        <end position="89"/>
    </location>
</feature>
<feature type="transmembrane region" description="Helical" evidence="1">
    <location>
        <begin position="143"/>
        <end position="164"/>
    </location>
</feature>
<reference evidence="2 3" key="1">
    <citation type="journal article" date="2017" name="ISME J.">
        <title>Energy and carbon metabolisms in a deep terrestrial subsurface fluid microbial community.</title>
        <authorList>
            <person name="Momper L."/>
            <person name="Jungbluth S.P."/>
            <person name="Lee M.D."/>
            <person name="Amend J.P."/>
        </authorList>
    </citation>
    <scope>NUCLEOTIDE SEQUENCE [LARGE SCALE GENOMIC DNA]</scope>
    <source>
        <strain evidence="2">SURF_17</strain>
    </source>
</reference>
<accession>A0A419EPV0</accession>
<feature type="transmembrane region" description="Helical" evidence="1">
    <location>
        <begin position="6"/>
        <end position="26"/>
    </location>
</feature>
<proteinExistence type="predicted"/>
<evidence type="ECO:0000256" key="1">
    <source>
        <dbReference type="SAM" id="Phobius"/>
    </source>
</evidence>
<keyword evidence="1" id="KW-0812">Transmembrane</keyword>
<dbReference type="NCBIfam" id="NF045723">
    <property type="entry name" value="memb_anch_TmcC"/>
    <property type="match status" value="1"/>
</dbReference>